<reference evidence="3 4" key="1">
    <citation type="submission" date="2020-06" db="EMBL/GenBank/DDBJ databases">
        <title>Transcriptomic and genomic resources for Thalictrum thalictroides and T. hernandezii: Facilitating candidate gene discovery in an emerging model plant lineage.</title>
        <authorList>
            <person name="Arias T."/>
            <person name="Riano-Pachon D.M."/>
            <person name="Di Stilio V.S."/>
        </authorList>
    </citation>
    <scope>NUCLEOTIDE SEQUENCE [LARGE SCALE GENOMIC DNA]</scope>
    <source>
        <strain evidence="4">cv. WT478/WT964</strain>
        <tissue evidence="3">Leaves</tissue>
    </source>
</reference>
<dbReference type="PANTHER" id="PTHR46328:SF27">
    <property type="entry name" value="OS12G0287500 PROTEIN"/>
    <property type="match status" value="1"/>
</dbReference>
<accession>A0A7J6WFW7</accession>
<dbReference type="Pfam" id="PF03101">
    <property type="entry name" value="FAR1"/>
    <property type="match status" value="2"/>
</dbReference>
<sequence length="580" mass="65139">MDMESTCQFESLVTDSELFEAVDAESRDKPVSSETQEFNKFSSTIKPCEGMEFDSLHQAFLFYNEYAAIVGFSVRKDKTRKSNVDGSYLFRRFCCSKEGYPRNNRENVNEGFIQIRDGVKVELRIPPVPRLSRRAKIEMKRRAEVLQKMRVGCNAKLDVKRGSNGKWVVQKFVEEHNHECVSLGETHLLRSHRGRHITHGQNSSNEGGDLASADELPSYIELNCVVPSVGMEFESHHKAFLFYNAYARVLGFIVRKDKTRKSNIDGSLLFRRFCCSREGYRRTNNEIENNERKQVRGGVVVKVRPRILPVTRVGCNAKMEVKRNSDGAISSRAYQIAKSNIIAKLREVDKDDGEETHTSIYQHDSNGIRISGVPVEVIDNTAHSDQILTEDNHMLSTASQVGFFDPMHVRAKGRLPKRITPSLGDSQSSKKARTIPDTSDNLMPSVSRREVPDPKDPCHVGGIGVQDTQSNRLLNMCPNICVYACPPGPNGGDLNEQYHSSENAAFGEPFAGLQCIQDPEQNIFDLNQDVTVGPSNLPRSQMSHLDLNQVNNIARPSDSWLLPSLDGSSSTLVELLKRFA</sequence>
<evidence type="ECO:0000259" key="2">
    <source>
        <dbReference type="Pfam" id="PF03101"/>
    </source>
</evidence>
<evidence type="ECO:0000313" key="4">
    <source>
        <dbReference type="Proteomes" id="UP000554482"/>
    </source>
</evidence>
<feature type="compositionally biased region" description="Basic and acidic residues" evidence="1">
    <location>
        <begin position="447"/>
        <end position="458"/>
    </location>
</feature>
<proteinExistence type="predicted"/>
<protein>
    <submittedName>
        <fullName evidence="3">Far1-related sequence</fullName>
    </submittedName>
</protein>
<name>A0A7J6WFW7_THATH</name>
<feature type="region of interest" description="Disordered" evidence="1">
    <location>
        <begin position="417"/>
        <end position="464"/>
    </location>
</feature>
<feature type="domain" description="FAR1" evidence="2">
    <location>
        <begin position="62"/>
        <end position="181"/>
    </location>
</feature>
<organism evidence="3 4">
    <name type="scientific">Thalictrum thalictroides</name>
    <name type="common">Rue-anemone</name>
    <name type="synonym">Anemone thalictroides</name>
    <dbReference type="NCBI Taxonomy" id="46969"/>
    <lineage>
        <taxon>Eukaryota</taxon>
        <taxon>Viridiplantae</taxon>
        <taxon>Streptophyta</taxon>
        <taxon>Embryophyta</taxon>
        <taxon>Tracheophyta</taxon>
        <taxon>Spermatophyta</taxon>
        <taxon>Magnoliopsida</taxon>
        <taxon>Ranunculales</taxon>
        <taxon>Ranunculaceae</taxon>
        <taxon>Thalictroideae</taxon>
        <taxon>Thalictrum</taxon>
    </lineage>
</organism>
<dbReference type="Proteomes" id="UP000554482">
    <property type="component" value="Unassembled WGS sequence"/>
</dbReference>
<dbReference type="PANTHER" id="PTHR46328">
    <property type="entry name" value="FAR-RED IMPAIRED RESPONSIVE (FAR1) FAMILY PROTEIN-RELATED"/>
    <property type="match status" value="1"/>
</dbReference>
<gene>
    <name evidence="3" type="ORF">FRX31_015442</name>
</gene>
<comment type="caution">
    <text evidence="3">The sequence shown here is derived from an EMBL/GenBank/DDBJ whole genome shotgun (WGS) entry which is preliminary data.</text>
</comment>
<dbReference type="InterPro" id="IPR004330">
    <property type="entry name" value="FAR1_DNA_bnd_dom"/>
</dbReference>
<keyword evidence="4" id="KW-1185">Reference proteome</keyword>
<feature type="domain" description="FAR1" evidence="2">
    <location>
        <begin position="242"/>
        <end position="328"/>
    </location>
</feature>
<dbReference type="OrthoDB" id="1421156at2759"/>
<evidence type="ECO:0000313" key="3">
    <source>
        <dbReference type="EMBL" id="KAF5194972.1"/>
    </source>
</evidence>
<evidence type="ECO:0000256" key="1">
    <source>
        <dbReference type="SAM" id="MobiDB-lite"/>
    </source>
</evidence>
<dbReference type="AlphaFoldDB" id="A0A7J6WFW7"/>
<dbReference type="EMBL" id="JABWDY010018015">
    <property type="protein sequence ID" value="KAF5194972.1"/>
    <property type="molecule type" value="Genomic_DNA"/>
</dbReference>